<dbReference type="RefSeq" id="WP_238302411.1">
    <property type="nucleotide sequence ID" value="NZ_BPQM01000041.1"/>
</dbReference>
<reference evidence="2" key="2">
    <citation type="submission" date="2021-08" db="EMBL/GenBank/DDBJ databases">
        <authorList>
            <person name="Tani A."/>
            <person name="Ola A."/>
            <person name="Ogura Y."/>
            <person name="Katsura K."/>
            <person name="Hayashi T."/>
        </authorList>
    </citation>
    <scope>NUCLEOTIDE SEQUENCE</scope>
    <source>
        <strain evidence="2">NBRC 103626</strain>
    </source>
</reference>
<dbReference type="Gene3D" id="3.40.50.1110">
    <property type="entry name" value="SGNH hydrolase"/>
    <property type="match status" value="1"/>
</dbReference>
<dbReference type="Proteomes" id="UP001055108">
    <property type="component" value="Unassembled WGS sequence"/>
</dbReference>
<evidence type="ECO:0000256" key="1">
    <source>
        <dbReference type="SAM" id="MobiDB-lite"/>
    </source>
</evidence>
<proteinExistence type="predicted"/>
<dbReference type="AlphaFoldDB" id="A0AA37MAD5"/>
<dbReference type="InterPro" id="IPR010037">
    <property type="entry name" value="FkbH_domain"/>
</dbReference>
<dbReference type="EMBL" id="BPQM01000041">
    <property type="protein sequence ID" value="GJD78720.1"/>
    <property type="molecule type" value="Genomic_DNA"/>
</dbReference>
<evidence type="ECO:0000313" key="2">
    <source>
        <dbReference type="EMBL" id="GJD78720.1"/>
    </source>
</evidence>
<dbReference type="InterPro" id="IPR010033">
    <property type="entry name" value="HAD_SF_ppase_IIIC"/>
</dbReference>
<evidence type="ECO:0000313" key="3">
    <source>
        <dbReference type="Proteomes" id="UP001055108"/>
    </source>
</evidence>
<name>A0AA37MAD5_9HYPH</name>
<accession>A0AA37MAD5</accession>
<gene>
    <name evidence="2" type="ORF">NBEOAGPD_1938</name>
</gene>
<feature type="compositionally biased region" description="Low complexity" evidence="1">
    <location>
        <begin position="52"/>
        <end position="74"/>
    </location>
</feature>
<protein>
    <recommendedName>
        <fullName evidence="4">FkbH like protein</fullName>
    </recommendedName>
</protein>
<comment type="caution">
    <text evidence="2">The sequence shown here is derived from an EMBL/GenBank/DDBJ whole genome shotgun (WGS) entry which is preliminary data.</text>
</comment>
<dbReference type="InterPro" id="IPR036412">
    <property type="entry name" value="HAD-like_sf"/>
</dbReference>
<dbReference type="InterPro" id="IPR023214">
    <property type="entry name" value="HAD_sf"/>
</dbReference>
<sequence length="704" mass="79768">MDFAETWYLETYPDVAAAIAAGHISGAREHYAYFGHAEGRLTGPVVEASAPEIPASPAESAPPAETSPPGEAEALPALESPDTGAQEQVYAEDPWGLAEVRPSHIGLGYLTPTDLRRTRTRLRRTMVIGTCSAAAWLDCPDLDAEHEPDFYNSAGWAPPPKEMPHPPSEYDFMAVVLTLRAVLPDDALWKLGYDDLAGHRKALEECCERIDRAVENLLHWNRRYGIPAFVANFFTPQHGAIGNLLPRYDLRNVAFFIEETNRYLERSVRRFSNAYILDMDRIAASYGRRRMQDDGYLLTSHGSNQWELPIDERIEPMGPLSAHFDFMSQREFISALWAEMVSLHRTLTKVDAVKLVVIDLDDTLWRGVSGDIADVGIHMYEGWPTGVVEALMYLKKRGIMLAIISKNDESHIREIWPSITDNRITLNDFAAIRINWRSKPENMTEILNVVNVLPSSVVFLDDNPVERSAMQQAYPEMRILGRHPWYFRRILLWSAETQVDVITTESGSRTEMMRAQFEREGQRKRLSRAEFLTTLSLEVELYEVYRGDPRWDRAFELLNKTNQFNTTGVRWTAEAMRTRLEAGMRAFAFDVRDRFTNYGLVGVSLVDGAEILQMVMSCRVNGLDVELAALSRLTTLLRAAGAREISAALVETKLNLLCRDLWSRCGFRDDGGLWRLGVGEAPPEPEFITIRTDPRQRPDRSGRA</sequence>
<organism evidence="2 3">
    <name type="scientific">Methylobacterium gregans</name>
    <dbReference type="NCBI Taxonomy" id="374424"/>
    <lineage>
        <taxon>Bacteria</taxon>
        <taxon>Pseudomonadati</taxon>
        <taxon>Pseudomonadota</taxon>
        <taxon>Alphaproteobacteria</taxon>
        <taxon>Hyphomicrobiales</taxon>
        <taxon>Methylobacteriaceae</taxon>
        <taxon>Methylobacterium</taxon>
    </lineage>
</organism>
<dbReference type="InterPro" id="IPR036514">
    <property type="entry name" value="SGNH_hydro_sf"/>
</dbReference>
<dbReference type="NCBIfam" id="TIGR01686">
    <property type="entry name" value="FkbH"/>
    <property type="match status" value="1"/>
</dbReference>
<reference evidence="2" key="1">
    <citation type="journal article" date="2016" name="Front. Microbiol.">
        <title>Genome Sequence of the Piezophilic, Mesophilic Sulfate-Reducing Bacterium Desulfovibrio indicus J2T.</title>
        <authorList>
            <person name="Cao J."/>
            <person name="Maignien L."/>
            <person name="Shao Z."/>
            <person name="Alain K."/>
            <person name="Jebbar M."/>
        </authorList>
    </citation>
    <scope>NUCLEOTIDE SEQUENCE</scope>
    <source>
        <strain evidence="2">NBRC 103626</strain>
    </source>
</reference>
<evidence type="ECO:0008006" key="4">
    <source>
        <dbReference type="Google" id="ProtNLM"/>
    </source>
</evidence>
<dbReference type="NCBIfam" id="TIGR01681">
    <property type="entry name" value="HAD-SF-IIIC"/>
    <property type="match status" value="1"/>
</dbReference>
<dbReference type="GO" id="GO:0016788">
    <property type="term" value="F:hydrolase activity, acting on ester bonds"/>
    <property type="evidence" value="ECO:0007669"/>
    <property type="project" value="UniProtKB-ARBA"/>
</dbReference>
<feature type="region of interest" description="Disordered" evidence="1">
    <location>
        <begin position="52"/>
        <end position="86"/>
    </location>
</feature>
<dbReference type="SUPFAM" id="SSF56784">
    <property type="entry name" value="HAD-like"/>
    <property type="match status" value="1"/>
</dbReference>
<keyword evidence="3" id="KW-1185">Reference proteome</keyword>
<dbReference type="Gene3D" id="3.40.50.1000">
    <property type="entry name" value="HAD superfamily/HAD-like"/>
    <property type="match status" value="1"/>
</dbReference>